<evidence type="ECO:0000313" key="9">
    <source>
        <dbReference type="Proteomes" id="UP000054558"/>
    </source>
</evidence>
<keyword evidence="9" id="KW-1185">Reference proteome</keyword>
<comment type="subcellular location">
    <subcellularLocation>
        <location evidence="1">Endomembrane system</location>
        <topology evidence="1">Multi-pass membrane protein</topology>
    </subcellularLocation>
</comment>
<feature type="transmembrane region" description="Helical" evidence="6">
    <location>
        <begin position="164"/>
        <end position="187"/>
    </location>
</feature>
<sequence>MEPHVAETSGASELEHVHANHIGRMVDPSAVAKLKANIEKINSAASISRKYEQLQMNGADHLNEHVEKPVKEGRVASYNDLTRRHECDCEVELSDREIHLRALRRFVLAAIKGFVIGAGLKGGLALFGVLAKLQKRLRRRQKLEKGDLRTGLELGHAIQSTWRYGLFLGSFAGGFTAVDEIVAYIWGHKRTARWRALIGGALAGPALLLTGSKERHTSMAIYILVRAAVLTVRCGLKSRRFGWLFTPFGWRHGDAFLMCLSSLQILSAWILYPSTLPRSYVNFLNKHGGKDVSIIENIRDLAHRRTPLRNLDAVRRAYASAGRGDVSLDASMAVPCSMLHPGQACGPHVLRFLWGAYRRALPVYIPVYLIPALVVHRQNLFRKPLPILSKVALGTARSSLFLSCFCAGAWLFTCTIHQAAGWCGPSTLRAGAFPAGLAVLLEKKSRRMELALYCVARALESFALCLAEWGCVPRAQIPKRLDVMLFSLATAVIMHCYAQERDVFRSKYLNVLDFVFGIPGVINSCGASDCPVAKDATSTAKAPPSSSADH</sequence>
<dbReference type="Proteomes" id="UP000054558">
    <property type="component" value="Unassembled WGS sequence"/>
</dbReference>
<keyword evidence="3 6" id="KW-0812">Transmembrane</keyword>
<reference evidence="8 9" key="1">
    <citation type="journal article" date="2014" name="Nat. Commun.">
        <title>Klebsormidium flaccidum genome reveals primary factors for plant terrestrial adaptation.</title>
        <authorList>
            <person name="Hori K."/>
            <person name="Maruyama F."/>
            <person name="Fujisawa T."/>
            <person name="Togashi T."/>
            <person name="Yamamoto N."/>
            <person name="Seo M."/>
            <person name="Sato S."/>
            <person name="Yamada T."/>
            <person name="Mori H."/>
            <person name="Tajima N."/>
            <person name="Moriyama T."/>
            <person name="Ikeuchi M."/>
            <person name="Watanabe M."/>
            <person name="Wada H."/>
            <person name="Kobayashi K."/>
            <person name="Saito M."/>
            <person name="Masuda T."/>
            <person name="Sasaki-Sekimoto Y."/>
            <person name="Mashiguchi K."/>
            <person name="Awai K."/>
            <person name="Shimojima M."/>
            <person name="Masuda S."/>
            <person name="Iwai M."/>
            <person name="Nobusawa T."/>
            <person name="Narise T."/>
            <person name="Kondo S."/>
            <person name="Saito H."/>
            <person name="Sato R."/>
            <person name="Murakawa M."/>
            <person name="Ihara Y."/>
            <person name="Oshima-Yamada Y."/>
            <person name="Ohtaka K."/>
            <person name="Satoh M."/>
            <person name="Sonobe K."/>
            <person name="Ishii M."/>
            <person name="Ohtani R."/>
            <person name="Kanamori-Sato M."/>
            <person name="Honoki R."/>
            <person name="Miyazaki D."/>
            <person name="Mochizuki H."/>
            <person name="Umetsu J."/>
            <person name="Higashi K."/>
            <person name="Shibata D."/>
            <person name="Kamiya Y."/>
            <person name="Sato N."/>
            <person name="Nakamura Y."/>
            <person name="Tabata S."/>
            <person name="Ida S."/>
            <person name="Kurokawa K."/>
            <person name="Ohta H."/>
        </authorList>
    </citation>
    <scope>NUCLEOTIDE SEQUENCE [LARGE SCALE GENOMIC DNA]</scope>
    <source>
        <strain evidence="8 9">NIES-2285</strain>
    </source>
</reference>
<evidence type="ECO:0000256" key="2">
    <source>
        <dbReference type="ARBA" id="ARBA00008924"/>
    </source>
</evidence>
<dbReference type="PANTHER" id="PTHR12459:SF15">
    <property type="entry name" value="TRANSMEMBRANE PROTEIN 135"/>
    <property type="match status" value="1"/>
</dbReference>
<dbReference type="Pfam" id="PF15982">
    <property type="entry name" value="TMEM135_C_rich"/>
    <property type="match status" value="1"/>
</dbReference>
<dbReference type="OMA" id="FGHICKP"/>
<comment type="similarity">
    <text evidence="2">Belongs to the TMEM135 family.</text>
</comment>
<feature type="domain" description="Transmembrane protein 135 N-terminal" evidence="7">
    <location>
        <begin position="355"/>
        <end position="460"/>
    </location>
</feature>
<evidence type="ECO:0000256" key="3">
    <source>
        <dbReference type="ARBA" id="ARBA00022692"/>
    </source>
</evidence>
<feature type="transmembrane region" description="Helical" evidence="6">
    <location>
        <begin position="106"/>
        <end position="130"/>
    </location>
</feature>
<accession>A0A0U9HM67</accession>
<keyword evidence="4 6" id="KW-1133">Transmembrane helix</keyword>
<organism evidence="8 9">
    <name type="scientific">Klebsormidium nitens</name>
    <name type="common">Green alga</name>
    <name type="synonym">Ulothrix nitens</name>
    <dbReference type="NCBI Taxonomy" id="105231"/>
    <lineage>
        <taxon>Eukaryota</taxon>
        <taxon>Viridiplantae</taxon>
        <taxon>Streptophyta</taxon>
        <taxon>Klebsormidiophyceae</taxon>
        <taxon>Klebsormidiales</taxon>
        <taxon>Klebsormidiaceae</taxon>
        <taxon>Klebsormidium</taxon>
    </lineage>
</organism>
<evidence type="ECO:0000313" key="8">
    <source>
        <dbReference type="EMBL" id="GAQ87156.1"/>
    </source>
</evidence>
<gene>
    <name evidence="8" type="ORF">KFL_003350060</name>
</gene>
<dbReference type="EMBL" id="DF237284">
    <property type="protein sequence ID" value="GAQ87156.1"/>
    <property type="molecule type" value="Genomic_DNA"/>
</dbReference>
<dbReference type="GO" id="GO:0012505">
    <property type="term" value="C:endomembrane system"/>
    <property type="evidence" value="ECO:0007669"/>
    <property type="project" value="UniProtKB-SubCell"/>
</dbReference>
<dbReference type="AlphaFoldDB" id="A0A0U9HM67"/>
<evidence type="ECO:0000259" key="7">
    <source>
        <dbReference type="Pfam" id="PF15982"/>
    </source>
</evidence>
<proteinExistence type="inferred from homology"/>
<dbReference type="InterPro" id="IPR026749">
    <property type="entry name" value="Tmem135"/>
</dbReference>
<dbReference type="OrthoDB" id="291792at2759"/>
<evidence type="ECO:0000256" key="4">
    <source>
        <dbReference type="ARBA" id="ARBA00022989"/>
    </source>
</evidence>
<protein>
    <recommendedName>
        <fullName evidence="7">Transmembrane protein 135 N-terminal domain-containing protein</fullName>
    </recommendedName>
</protein>
<name>A0A0U9HM67_KLENI</name>
<evidence type="ECO:0000256" key="6">
    <source>
        <dbReference type="SAM" id="Phobius"/>
    </source>
</evidence>
<evidence type="ECO:0000256" key="1">
    <source>
        <dbReference type="ARBA" id="ARBA00004127"/>
    </source>
</evidence>
<dbReference type="PANTHER" id="PTHR12459">
    <property type="entry name" value="TRANSMEMBRANE PROTEIN 135-RELATED"/>
    <property type="match status" value="1"/>
</dbReference>
<evidence type="ECO:0000256" key="5">
    <source>
        <dbReference type="ARBA" id="ARBA00023136"/>
    </source>
</evidence>
<dbReference type="InterPro" id="IPR031926">
    <property type="entry name" value="TMEM135_N"/>
</dbReference>
<keyword evidence="5 6" id="KW-0472">Membrane</keyword>